<name>A0A1H6E6G8_9ACTN</name>
<accession>A0A1H6E6G8</accession>
<proteinExistence type="predicted"/>
<feature type="transmembrane region" description="Helical" evidence="1">
    <location>
        <begin position="145"/>
        <end position="163"/>
    </location>
</feature>
<feature type="transmembrane region" description="Helical" evidence="1">
    <location>
        <begin position="41"/>
        <end position="64"/>
    </location>
</feature>
<feature type="transmembrane region" description="Helical" evidence="1">
    <location>
        <begin position="14"/>
        <end position="35"/>
    </location>
</feature>
<keyword evidence="1" id="KW-1133">Transmembrane helix</keyword>
<protein>
    <submittedName>
        <fullName evidence="2">Uncharacterized protein</fullName>
    </submittedName>
</protein>
<dbReference type="AlphaFoldDB" id="A0A1H6E6G8"/>
<organism evidence="2 3">
    <name type="scientific">Thermomonospora echinospora</name>
    <dbReference type="NCBI Taxonomy" id="1992"/>
    <lineage>
        <taxon>Bacteria</taxon>
        <taxon>Bacillati</taxon>
        <taxon>Actinomycetota</taxon>
        <taxon>Actinomycetes</taxon>
        <taxon>Streptosporangiales</taxon>
        <taxon>Thermomonosporaceae</taxon>
        <taxon>Thermomonospora</taxon>
    </lineage>
</organism>
<keyword evidence="1" id="KW-0472">Membrane</keyword>
<sequence length="190" mass="20972">MANWRDKITVAPPWAYFLLTCAFCGPSFGVLMWLLMPQADAWSALAGGVAFGVGFPAFITSSVVRERRRLRETAGDLSRQDLLALARAVRVGEPPADPALDRPLLAMLERRRTQLESAARSNPWIFGALAAVGLLRAFTEGEPRVYAGTAVLLVLLIVSLKLLSMRRTRLERLEQQISAREERPATQPEG</sequence>
<evidence type="ECO:0000256" key="1">
    <source>
        <dbReference type="SAM" id="Phobius"/>
    </source>
</evidence>
<dbReference type="RefSeq" id="WP_103944638.1">
    <property type="nucleotide sequence ID" value="NZ_FNVO01000038.1"/>
</dbReference>
<reference evidence="3" key="1">
    <citation type="submission" date="2016-10" db="EMBL/GenBank/DDBJ databases">
        <authorList>
            <person name="Varghese N."/>
            <person name="Submissions S."/>
        </authorList>
    </citation>
    <scope>NUCLEOTIDE SEQUENCE [LARGE SCALE GENOMIC DNA]</scope>
    <source>
        <strain evidence="3">DSM 43163</strain>
    </source>
</reference>
<feature type="transmembrane region" description="Helical" evidence="1">
    <location>
        <begin position="121"/>
        <end position="139"/>
    </location>
</feature>
<dbReference type="Proteomes" id="UP000236723">
    <property type="component" value="Unassembled WGS sequence"/>
</dbReference>
<evidence type="ECO:0000313" key="2">
    <source>
        <dbReference type="EMBL" id="SEG93398.1"/>
    </source>
</evidence>
<keyword evidence="3" id="KW-1185">Reference proteome</keyword>
<evidence type="ECO:0000313" key="3">
    <source>
        <dbReference type="Proteomes" id="UP000236723"/>
    </source>
</evidence>
<dbReference type="EMBL" id="FNVO01000038">
    <property type="protein sequence ID" value="SEG93398.1"/>
    <property type="molecule type" value="Genomic_DNA"/>
</dbReference>
<keyword evidence="1" id="KW-0812">Transmembrane</keyword>
<gene>
    <name evidence="2" type="ORF">SAMN04489712_13843</name>
</gene>